<dbReference type="PANTHER" id="PTHR18945">
    <property type="entry name" value="NEUROTRANSMITTER GATED ION CHANNEL"/>
    <property type="match status" value="1"/>
</dbReference>
<keyword evidence="13 15" id="KW-0407">Ion channel</keyword>
<dbReference type="InterPro" id="IPR006029">
    <property type="entry name" value="Neurotrans-gated_channel_TM"/>
</dbReference>
<dbReference type="InterPro" id="IPR036734">
    <property type="entry name" value="Neur_chan_lig-bd_sf"/>
</dbReference>
<keyword evidence="11" id="KW-0628">Postsynaptic cell membrane</keyword>
<keyword evidence="1 15" id="KW-0813">Transport</keyword>
<organism evidence="18 19">
    <name type="scientific">Priapulus caudatus</name>
    <name type="common">Priapulid worm</name>
    <dbReference type="NCBI Taxonomy" id="37621"/>
    <lineage>
        <taxon>Eukaryota</taxon>
        <taxon>Metazoa</taxon>
        <taxon>Ecdysozoa</taxon>
        <taxon>Scalidophora</taxon>
        <taxon>Priapulida</taxon>
        <taxon>Priapulimorpha</taxon>
        <taxon>Priapulimorphida</taxon>
        <taxon>Priapulidae</taxon>
        <taxon>Priapulus</taxon>
    </lineage>
</organism>
<feature type="transmembrane region" description="Helical" evidence="15">
    <location>
        <begin position="290"/>
        <end position="308"/>
    </location>
</feature>
<evidence type="ECO:0000256" key="3">
    <source>
        <dbReference type="ARBA" id="ARBA00022692"/>
    </source>
</evidence>
<evidence type="ECO:0000256" key="6">
    <source>
        <dbReference type="ARBA" id="ARBA00023065"/>
    </source>
</evidence>
<dbReference type="PRINTS" id="PR00252">
    <property type="entry name" value="NRIONCHANNEL"/>
</dbReference>
<gene>
    <name evidence="19" type="primary">LOC106806395</name>
</gene>
<keyword evidence="5" id="KW-0770">Synapse</keyword>
<keyword evidence="7 15" id="KW-0472">Membrane</keyword>
<feature type="transmembrane region" description="Helical" evidence="15">
    <location>
        <begin position="259"/>
        <end position="283"/>
    </location>
</feature>
<evidence type="ECO:0000256" key="12">
    <source>
        <dbReference type="ARBA" id="ARBA00023286"/>
    </source>
</evidence>
<dbReference type="Proteomes" id="UP000695022">
    <property type="component" value="Unplaced"/>
</dbReference>
<comment type="similarity">
    <text evidence="15">Belongs to the ligand-gated ion channel (TC 1.A.9) family.</text>
</comment>
<evidence type="ECO:0000256" key="10">
    <source>
        <dbReference type="ARBA" id="ARBA00023180"/>
    </source>
</evidence>
<keyword evidence="8" id="KW-1015">Disulfide bond</keyword>
<evidence type="ECO:0000259" key="16">
    <source>
        <dbReference type="Pfam" id="PF02931"/>
    </source>
</evidence>
<dbReference type="InterPro" id="IPR006201">
    <property type="entry name" value="Neur_channel"/>
</dbReference>
<dbReference type="InterPro" id="IPR006202">
    <property type="entry name" value="Neur_chan_lig-bd"/>
</dbReference>
<accession>A0ABM1DV38</accession>
<keyword evidence="10" id="KW-0325">Glycoprotein</keyword>
<evidence type="ECO:0000256" key="1">
    <source>
        <dbReference type="ARBA" id="ARBA00022448"/>
    </source>
</evidence>
<dbReference type="InterPro" id="IPR036719">
    <property type="entry name" value="Neuro-gated_channel_TM_sf"/>
</dbReference>
<evidence type="ECO:0000256" key="13">
    <source>
        <dbReference type="ARBA" id="ARBA00023303"/>
    </source>
</evidence>
<dbReference type="InterPro" id="IPR002394">
    <property type="entry name" value="Nicotinic_acetylcholine_rcpt"/>
</dbReference>
<keyword evidence="15" id="KW-0732">Signal</keyword>
<evidence type="ECO:0000256" key="15">
    <source>
        <dbReference type="RuleBase" id="RU000687"/>
    </source>
</evidence>
<evidence type="ECO:0000256" key="2">
    <source>
        <dbReference type="ARBA" id="ARBA00022475"/>
    </source>
</evidence>
<feature type="signal peptide" evidence="15">
    <location>
        <begin position="1"/>
        <end position="28"/>
    </location>
</feature>
<dbReference type="CDD" id="cd19064">
    <property type="entry name" value="LGIC_TM_nAChR"/>
    <property type="match status" value="1"/>
</dbReference>
<dbReference type="InterPro" id="IPR038050">
    <property type="entry name" value="Neuro_actylchol_rec"/>
</dbReference>
<dbReference type="PRINTS" id="PR00254">
    <property type="entry name" value="NICOTINICR"/>
</dbReference>
<sequence length="498" mass="57482">MSFAQDAAGLLVWILVAVISFTCKGCEGNDDAKRLYDDLLASYNPLGRPVRMHNLTVEVTLGLKLTQLIDVNERDQVMTTNVWVQQEWNDYRLCWRPSDYGGVKVLYVPSELIWNPDLVLYNNADGVYQVTLMTKAKVHYDGRIVWEPPAIYKSSCDIQVKYFPFDVQMCEMKFGSWTYDRRQVNLKHKNFSGDYKEYAIDLSEFVISIEWDLMRVPGQRCCRCKCKQDDSSGSGCCPCCDEDLFVDIKYQLELRRRTLFYTVNFIIPCVSLSFLTVCTFYLPVVSGEKISLCISILVSLTVFFLLLSETIPPTSLVTPLIGKYLLFTLFMVTMSVCVTVYVLNVHYRSPRTHDMNPWLKRVFLEILPPLLIMRRPEFQKDQTSMSLAETSKRFSRLMSVDNDILIQQMRLQNSKPTSSDVQTAMEDVQYIAQHIQEEDEINSVREDWQYIAMVLDRLFLYFFSAACVIGTLGMMLSAPAIYDFSEPVTELLKKKTNT</sequence>
<evidence type="ECO:0000313" key="18">
    <source>
        <dbReference type="Proteomes" id="UP000695022"/>
    </source>
</evidence>
<dbReference type="Gene3D" id="1.20.58.390">
    <property type="entry name" value="Neurotransmitter-gated ion-channel transmembrane domain"/>
    <property type="match status" value="2"/>
</dbReference>
<evidence type="ECO:0000256" key="4">
    <source>
        <dbReference type="ARBA" id="ARBA00022989"/>
    </source>
</evidence>
<dbReference type="RefSeq" id="XP_014663809.1">
    <property type="nucleotide sequence ID" value="XM_014808323.1"/>
</dbReference>
<feature type="transmembrane region" description="Helical" evidence="15">
    <location>
        <begin position="458"/>
        <end position="482"/>
    </location>
</feature>
<evidence type="ECO:0000313" key="19">
    <source>
        <dbReference type="RefSeq" id="XP_014663809.1"/>
    </source>
</evidence>
<feature type="chain" id="PRO_5045006925" evidence="15">
    <location>
        <begin position="29"/>
        <end position="498"/>
    </location>
</feature>
<name>A0ABM1DV38_PRICU</name>
<keyword evidence="3 15" id="KW-0812">Transmembrane</keyword>
<dbReference type="InterPro" id="IPR018000">
    <property type="entry name" value="Neurotransmitter_ion_chnl_CS"/>
</dbReference>
<keyword evidence="2" id="KW-1003">Cell membrane</keyword>
<evidence type="ECO:0000256" key="9">
    <source>
        <dbReference type="ARBA" id="ARBA00023170"/>
    </source>
</evidence>
<evidence type="ECO:0000256" key="14">
    <source>
        <dbReference type="ARBA" id="ARBA00034104"/>
    </source>
</evidence>
<dbReference type="Pfam" id="PF02931">
    <property type="entry name" value="Neur_chan_LBD"/>
    <property type="match status" value="1"/>
</dbReference>
<dbReference type="SUPFAM" id="SSF63712">
    <property type="entry name" value="Nicotinic receptor ligand binding domain-like"/>
    <property type="match status" value="1"/>
</dbReference>
<dbReference type="Pfam" id="PF02932">
    <property type="entry name" value="Neur_chan_memb"/>
    <property type="match status" value="1"/>
</dbReference>
<dbReference type="PROSITE" id="PS00236">
    <property type="entry name" value="NEUROTR_ION_CHANNEL"/>
    <property type="match status" value="1"/>
</dbReference>
<dbReference type="GeneID" id="106806395"/>
<protein>
    <submittedName>
        <fullName evidence="19">Acetylcholine receptor subunit alpha-like 1</fullName>
    </submittedName>
</protein>
<dbReference type="NCBIfam" id="TIGR00860">
    <property type="entry name" value="LIC"/>
    <property type="match status" value="1"/>
</dbReference>
<evidence type="ECO:0000256" key="11">
    <source>
        <dbReference type="ARBA" id="ARBA00023257"/>
    </source>
</evidence>
<feature type="transmembrane region" description="Helical" evidence="15">
    <location>
        <begin position="320"/>
        <end position="343"/>
    </location>
</feature>
<keyword evidence="6 15" id="KW-0406">Ion transport</keyword>
<keyword evidence="12" id="KW-1071">Ligand-gated ion channel</keyword>
<keyword evidence="4 15" id="KW-1133">Transmembrane helix</keyword>
<dbReference type="SUPFAM" id="SSF90112">
    <property type="entry name" value="Neurotransmitter-gated ion-channel transmembrane pore"/>
    <property type="match status" value="1"/>
</dbReference>
<evidence type="ECO:0000256" key="5">
    <source>
        <dbReference type="ARBA" id="ARBA00023018"/>
    </source>
</evidence>
<comment type="subcellular location">
    <subcellularLocation>
        <location evidence="14">Postsynaptic cell membrane</location>
        <topology evidence="14">Multi-pass membrane protein</topology>
    </subcellularLocation>
</comment>
<reference evidence="19" key="1">
    <citation type="submission" date="2025-08" db="UniProtKB">
        <authorList>
            <consortium name="RefSeq"/>
        </authorList>
    </citation>
    <scope>IDENTIFICATION</scope>
</reference>
<evidence type="ECO:0000256" key="7">
    <source>
        <dbReference type="ARBA" id="ARBA00023136"/>
    </source>
</evidence>
<evidence type="ECO:0000259" key="17">
    <source>
        <dbReference type="Pfam" id="PF02932"/>
    </source>
</evidence>
<evidence type="ECO:0000256" key="8">
    <source>
        <dbReference type="ARBA" id="ARBA00023157"/>
    </source>
</evidence>
<keyword evidence="18" id="KW-1185">Reference proteome</keyword>
<dbReference type="Gene3D" id="2.70.170.10">
    <property type="entry name" value="Neurotransmitter-gated ion-channel ligand-binding domain"/>
    <property type="match status" value="1"/>
</dbReference>
<feature type="domain" description="Neurotransmitter-gated ion-channel transmembrane" evidence="17">
    <location>
        <begin position="266"/>
        <end position="474"/>
    </location>
</feature>
<proteinExistence type="inferred from homology"/>
<keyword evidence="9" id="KW-0675">Receptor</keyword>
<feature type="domain" description="Neurotransmitter-gated ion-channel ligand-binding" evidence="16">
    <location>
        <begin position="33"/>
        <end position="258"/>
    </location>
</feature>